<dbReference type="Proteomes" id="UP000712281">
    <property type="component" value="Unassembled WGS sequence"/>
</dbReference>
<protein>
    <submittedName>
        <fullName evidence="2">Uncharacterized protein</fullName>
    </submittedName>
</protein>
<feature type="region of interest" description="Disordered" evidence="1">
    <location>
        <begin position="1"/>
        <end position="40"/>
    </location>
</feature>
<comment type="caution">
    <text evidence="2">The sequence shown here is derived from an EMBL/GenBank/DDBJ whole genome shotgun (WGS) entry which is preliminary data.</text>
</comment>
<feature type="compositionally biased region" description="Basic and acidic residues" evidence="1">
    <location>
        <begin position="83"/>
        <end position="98"/>
    </location>
</feature>
<sequence length="119" mass="13266">MWESRVSPLDPEIVSGPGGNVEPGGSPFDPEIVSGPGGHVGTQSNWKYLEALWLKKKRKMMLVRVQASTTRVEPTRVPLPASRRREEPNEELQRGLERRGVEYPLARTRRIIGNPARGG</sequence>
<organism evidence="2 3">
    <name type="scientific">Brassica cretica</name>
    <name type="common">Mustard</name>
    <dbReference type="NCBI Taxonomy" id="69181"/>
    <lineage>
        <taxon>Eukaryota</taxon>
        <taxon>Viridiplantae</taxon>
        <taxon>Streptophyta</taxon>
        <taxon>Embryophyta</taxon>
        <taxon>Tracheophyta</taxon>
        <taxon>Spermatophyta</taxon>
        <taxon>Magnoliopsida</taxon>
        <taxon>eudicotyledons</taxon>
        <taxon>Gunneridae</taxon>
        <taxon>Pentapetalae</taxon>
        <taxon>rosids</taxon>
        <taxon>malvids</taxon>
        <taxon>Brassicales</taxon>
        <taxon>Brassicaceae</taxon>
        <taxon>Brassiceae</taxon>
        <taxon>Brassica</taxon>
    </lineage>
</organism>
<name>A0A8S9GFI5_BRACR</name>
<dbReference type="EMBL" id="QGKW02002005">
    <property type="protein sequence ID" value="KAF2543088.1"/>
    <property type="molecule type" value="Genomic_DNA"/>
</dbReference>
<gene>
    <name evidence="2" type="ORF">F2Q68_00032215</name>
</gene>
<feature type="region of interest" description="Disordered" evidence="1">
    <location>
        <begin position="66"/>
        <end position="98"/>
    </location>
</feature>
<accession>A0A8S9GFI5</accession>
<proteinExistence type="predicted"/>
<dbReference type="AlphaFoldDB" id="A0A8S9GFI5"/>
<evidence type="ECO:0000313" key="2">
    <source>
        <dbReference type="EMBL" id="KAF2543088.1"/>
    </source>
</evidence>
<evidence type="ECO:0000313" key="3">
    <source>
        <dbReference type="Proteomes" id="UP000712281"/>
    </source>
</evidence>
<reference evidence="2" key="1">
    <citation type="submission" date="2019-12" db="EMBL/GenBank/DDBJ databases">
        <title>Genome sequencing and annotation of Brassica cretica.</title>
        <authorList>
            <person name="Studholme D.J."/>
            <person name="Sarris P.F."/>
        </authorList>
    </citation>
    <scope>NUCLEOTIDE SEQUENCE</scope>
    <source>
        <strain evidence="2">PFS-001/15</strain>
        <tissue evidence="2">Leaf</tissue>
    </source>
</reference>
<evidence type="ECO:0000256" key="1">
    <source>
        <dbReference type="SAM" id="MobiDB-lite"/>
    </source>
</evidence>